<dbReference type="Gene3D" id="3.40.50.1000">
    <property type="entry name" value="HAD superfamily/HAD-like"/>
    <property type="match status" value="1"/>
</dbReference>
<dbReference type="GO" id="GO:0055070">
    <property type="term" value="P:copper ion homeostasis"/>
    <property type="evidence" value="ECO:0007669"/>
    <property type="project" value="TreeGrafter"/>
</dbReference>
<dbReference type="InterPro" id="IPR036412">
    <property type="entry name" value="HAD-like_sf"/>
</dbReference>
<reference evidence="2" key="1">
    <citation type="submission" date="2022-04" db="EMBL/GenBank/DDBJ databases">
        <title>Complete genome of Methanoplanus endosymbiosus DSM 3599.</title>
        <authorList>
            <person name="Chen S.-C."/>
            <person name="You Y.-T."/>
            <person name="Zhou Y.-Z."/>
            <person name="Lai M.-C."/>
        </authorList>
    </citation>
    <scope>NUCLEOTIDE SEQUENCE</scope>
    <source>
        <strain evidence="2">DSM 3599</strain>
    </source>
</reference>
<dbReference type="NCBIfam" id="TIGR01494">
    <property type="entry name" value="ATPase_P-type"/>
    <property type="match status" value="1"/>
</dbReference>
<dbReference type="PRINTS" id="PR00119">
    <property type="entry name" value="CATATPASE"/>
</dbReference>
<organism evidence="2 3">
    <name type="scientific">Methanoplanus endosymbiosus</name>
    <dbReference type="NCBI Taxonomy" id="33865"/>
    <lineage>
        <taxon>Archaea</taxon>
        <taxon>Methanobacteriati</taxon>
        <taxon>Methanobacteriota</taxon>
        <taxon>Stenosarchaea group</taxon>
        <taxon>Methanomicrobia</taxon>
        <taxon>Methanomicrobiales</taxon>
        <taxon>Methanomicrobiaceae</taxon>
        <taxon>Methanoplanus</taxon>
    </lineage>
</organism>
<gene>
    <name evidence="2" type="ORF">L6E24_00930</name>
</gene>
<dbReference type="GO" id="GO:0016887">
    <property type="term" value="F:ATP hydrolysis activity"/>
    <property type="evidence" value="ECO:0007669"/>
    <property type="project" value="InterPro"/>
</dbReference>
<dbReference type="Pfam" id="PF00702">
    <property type="entry name" value="Hydrolase"/>
    <property type="match status" value="1"/>
</dbReference>
<keyword evidence="3" id="KW-1185">Reference proteome</keyword>
<dbReference type="EMBL" id="CP096115">
    <property type="protein sequence ID" value="UUX92723.1"/>
    <property type="molecule type" value="Genomic_DNA"/>
</dbReference>
<dbReference type="KEGG" id="mend:L6E24_00930"/>
<dbReference type="SUPFAM" id="SSF56784">
    <property type="entry name" value="HAD-like"/>
    <property type="match status" value="1"/>
</dbReference>
<dbReference type="AlphaFoldDB" id="A0A9E7PM48"/>
<dbReference type="GO" id="GO:0043682">
    <property type="term" value="F:P-type divalent copper transporter activity"/>
    <property type="evidence" value="ECO:0007669"/>
    <property type="project" value="TreeGrafter"/>
</dbReference>
<dbReference type="GO" id="GO:0005524">
    <property type="term" value="F:ATP binding"/>
    <property type="evidence" value="ECO:0007669"/>
    <property type="project" value="InterPro"/>
</dbReference>
<protein>
    <submittedName>
        <fullName evidence="2">HAD-IC family P-type ATPase</fullName>
    </submittedName>
</protein>
<dbReference type="GeneID" id="74306215"/>
<evidence type="ECO:0000256" key="1">
    <source>
        <dbReference type="ARBA" id="ARBA00022967"/>
    </source>
</evidence>
<proteinExistence type="predicted"/>
<dbReference type="Proteomes" id="UP001060368">
    <property type="component" value="Chromosome"/>
</dbReference>
<accession>A0A9E7PM48</accession>
<keyword evidence="1" id="KW-1278">Translocase</keyword>
<evidence type="ECO:0000313" key="3">
    <source>
        <dbReference type="Proteomes" id="UP001060368"/>
    </source>
</evidence>
<dbReference type="InterPro" id="IPR001757">
    <property type="entry name" value="P_typ_ATPase"/>
</dbReference>
<evidence type="ECO:0000313" key="2">
    <source>
        <dbReference type="EMBL" id="UUX92723.1"/>
    </source>
</evidence>
<sequence length="276" mass="30347">MKVAIVFDSAGTLLYTYRVAVDVRSKKMKKGVESTMLTCSEKGRSLILLYAHSLNIFETPSDTLLSDYMKKEGIKFGIACSNGIVSHEEVSEYLLNDRYARISDLQICIKTVWNCCKKLPIVAMNSGVIVNRDLKGIEFTITSGGRPFSNAKETISSLHKMGVATYVASGDSTDKLVKMADYLGIPHDNIHGVATPSIKAQVIKDLKSVYDCVIMVGDGINDIPALREADIAVLTCQQNKNKPKKLIETADIIINDVSEIKNITENAIKGGNFKKY</sequence>
<dbReference type="GO" id="GO:0005507">
    <property type="term" value="F:copper ion binding"/>
    <property type="evidence" value="ECO:0007669"/>
    <property type="project" value="TreeGrafter"/>
</dbReference>
<name>A0A9E7PM48_9EURY</name>
<dbReference type="PANTHER" id="PTHR43520:SF8">
    <property type="entry name" value="P-TYPE CU(+) TRANSPORTER"/>
    <property type="match status" value="1"/>
</dbReference>
<dbReference type="InterPro" id="IPR023214">
    <property type="entry name" value="HAD_sf"/>
</dbReference>
<dbReference type="RefSeq" id="WP_257742867.1">
    <property type="nucleotide sequence ID" value="NZ_CP096115.1"/>
</dbReference>
<dbReference type="GO" id="GO:0016020">
    <property type="term" value="C:membrane"/>
    <property type="evidence" value="ECO:0007669"/>
    <property type="project" value="InterPro"/>
</dbReference>
<dbReference type="PANTHER" id="PTHR43520">
    <property type="entry name" value="ATP7, ISOFORM B"/>
    <property type="match status" value="1"/>
</dbReference>